<keyword evidence="2" id="KW-1185">Reference proteome</keyword>
<reference evidence="1 2" key="1">
    <citation type="journal article" date="2018" name="Front. Plant Sci.">
        <title>Red Clover (Trifolium pratense) and Zigzag Clover (T. medium) - A Picture of Genomic Similarities and Differences.</title>
        <authorList>
            <person name="Dluhosova J."/>
            <person name="Istvanek J."/>
            <person name="Nedelnik J."/>
            <person name="Repkova J."/>
        </authorList>
    </citation>
    <scope>NUCLEOTIDE SEQUENCE [LARGE SCALE GENOMIC DNA]</scope>
    <source>
        <strain evidence="2">cv. 10/8</strain>
        <tissue evidence="1">Leaf</tissue>
    </source>
</reference>
<dbReference type="AlphaFoldDB" id="A0A392TGY6"/>
<sequence length="37" mass="3971">MTTQRQKSVTEVYSGSFDVVTAVLCLSSPSYSDGITI</sequence>
<evidence type="ECO:0000313" key="1">
    <source>
        <dbReference type="EMBL" id="MCI59687.1"/>
    </source>
</evidence>
<dbReference type="EMBL" id="LXQA010568337">
    <property type="protein sequence ID" value="MCI59687.1"/>
    <property type="molecule type" value="Genomic_DNA"/>
</dbReference>
<dbReference type="Proteomes" id="UP000265520">
    <property type="component" value="Unassembled WGS sequence"/>
</dbReference>
<evidence type="ECO:0000313" key="2">
    <source>
        <dbReference type="Proteomes" id="UP000265520"/>
    </source>
</evidence>
<proteinExistence type="predicted"/>
<name>A0A392TGY6_9FABA</name>
<organism evidence="1 2">
    <name type="scientific">Trifolium medium</name>
    <dbReference type="NCBI Taxonomy" id="97028"/>
    <lineage>
        <taxon>Eukaryota</taxon>
        <taxon>Viridiplantae</taxon>
        <taxon>Streptophyta</taxon>
        <taxon>Embryophyta</taxon>
        <taxon>Tracheophyta</taxon>
        <taxon>Spermatophyta</taxon>
        <taxon>Magnoliopsida</taxon>
        <taxon>eudicotyledons</taxon>
        <taxon>Gunneridae</taxon>
        <taxon>Pentapetalae</taxon>
        <taxon>rosids</taxon>
        <taxon>fabids</taxon>
        <taxon>Fabales</taxon>
        <taxon>Fabaceae</taxon>
        <taxon>Papilionoideae</taxon>
        <taxon>50 kb inversion clade</taxon>
        <taxon>NPAAA clade</taxon>
        <taxon>Hologalegina</taxon>
        <taxon>IRL clade</taxon>
        <taxon>Trifolieae</taxon>
        <taxon>Trifolium</taxon>
    </lineage>
</organism>
<accession>A0A392TGY6</accession>
<protein>
    <submittedName>
        <fullName evidence="1">Uncharacterized protein</fullName>
    </submittedName>
</protein>
<feature type="non-terminal residue" evidence="1">
    <location>
        <position position="37"/>
    </location>
</feature>
<comment type="caution">
    <text evidence="1">The sequence shown here is derived from an EMBL/GenBank/DDBJ whole genome shotgun (WGS) entry which is preliminary data.</text>
</comment>